<keyword evidence="7 9" id="KW-0472">Membrane</keyword>
<comment type="subcellular location">
    <subcellularLocation>
        <location evidence="1">Endoplasmic reticulum membrane</location>
        <topology evidence="1">Multi-pass membrane protein</topology>
    </subcellularLocation>
</comment>
<organism evidence="10">
    <name type="scientific">Culicoides sonorensis</name>
    <name type="common">Biting midge</name>
    <dbReference type="NCBI Taxonomy" id="179676"/>
    <lineage>
        <taxon>Eukaryota</taxon>
        <taxon>Metazoa</taxon>
        <taxon>Ecdysozoa</taxon>
        <taxon>Arthropoda</taxon>
        <taxon>Hexapoda</taxon>
        <taxon>Insecta</taxon>
        <taxon>Pterygota</taxon>
        <taxon>Neoptera</taxon>
        <taxon>Endopterygota</taxon>
        <taxon>Diptera</taxon>
        <taxon>Nematocera</taxon>
        <taxon>Chironomoidea</taxon>
        <taxon>Ceratopogonidae</taxon>
        <taxon>Ceratopogoninae</taxon>
        <taxon>Culicoides</taxon>
        <taxon>Monoculicoides</taxon>
    </lineage>
</organism>
<dbReference type="GO" id="GO:0034975">
    <property type="term" value="P:protein folding in endoplasmic reticulum"/>
    <property type="evidence" value="ECO:0007669"/>
    <property type="project" value="TreeGrafter"/>
</dbReference>
<evidence type="ECO:0000256" key="3">
    <source>
        <dbReference type="ARBA" id="ARBA00020827"/>
    </source>
</evidence>
<reference evidence="10" key="1">
    <citation type="submission" date="2018-04" db="EMBL/GenBank/DDBJ databases">
        <authorList>
            <person name="Go L.Y."/>
            <person name="Mitchell J.A."/>
        </authorList>
    </citation>
    <scope>NUCLEOTIDE SEQUENCE</scope>
    <source>
        <tissue evidence="10">Whole organism</tissue>
    </source>
</reference>
<dbReference type="GO" id="GO:0000045">
    <property type="term" value="P:autophagosome assembly"/>
    <property type="evidence" value="ECO:0007669"/>
    <property type="project" value="TreeGrafter"/>
</dbReference>
<evidence type="ECO:0000256" key="8">
    <source>
        <dbReference type="ARBA" id="ARBA00031072"/>
    </source>
</evidence>
<gene>
    <name evidence="10" type="primary">CSON009457</name>
</gene>
<evidence type="ECO:0000256" key="1">
    <source>
        <dbReference type="ARBA" id="ARBA00004477"/>
    </source>
</evidence>
<evidence type="ECO:0000256" key="2">
    <source>
        <dbReference type="ARBA" id="ARBA00009436"/>
    </source>
</evidence>
<dbReference type="GO" id="GO:0072546">
    <property type="term" value="C:EMC complex"/>
    <property type="evidence" value="ECO:0007669"/>
    <property type="project" value="InterPro"/>
</dbReference>
<keyword evidence="5" id="KW-0256">Endoplasmic reticulum</keyword>
<evidence type="ECO:0000256" key="7">
    <source>
        <dbReference type="ARBA" id="ARBA00023136"/>
    </source>
</evidence>
<keyword evidence="6 9" id="KW-1133">Transmembrane helix</keyword>
<evidence type="ECO:0000256" key="9">
    <source>
        <dbReference type="SAM" id="Phobius"/>
    </source>
</evidence>
<dbReference type="PANTHER" id="PTHR20994">
    <property type="entry name" value="ER MEMBRANE PROTEIN COMPLEX SUBUNIT 6"/>
    <property type="match status" value="1"/>
</dbReference>
<dbReference type="EMBL" id="UFQT01000375">
    <property type="protein sequence ID" value="SSX23697.1"/>
    <property type="molecule type" value="Genomic_DNA"/>
</dbReference>
<dbReference type="VEuPathDB" id="VectorBase:CSON009457"/>
<comment type="similarity">
    <text evidence="2">Belongs to the EMC6 family.</text>
</comment>
<dbReference type="AlphaFoldDB" id="A0A336KFU5"/>
<dbReference type="Pfam" id="PF07019">
    <property type="entry name" value="EMC6"/>
    <property type="match status" value="1"/>
</dbReference>
<dbReference type="InterPro" id="IPR008504">
    <property type="entry name" value="Emc6"/>
</dbReference>
<feature type="transmembrane region" description="Helical" evidence="9">
    <location>
        <begin position="91"/>
        <end position="110"/>
    </location>
</feature>
<protein>
    <recommendedName>
        <fullName evidence="3">ER membrane protein complex subunit 6</fullName>
    </recommendedName>
    <alternativeName>
        <fullName evidence="8">Transmembrane protein 93</fullName>
    </alternativeName>
</protein>
<sequence>MSRVKTRESESGEVVAYSEAAIRSNHQNVEYCRTSMAALSGSTAGIIGLTGLFGFAFYLLSVLGLWFLLLAKAGNNWKNYFISRRTLLTNGFMGGLGTYVLFWTFLYGMVHPQDLMYLQGYEAIFGLALEIAFKNVLFPAFGNPTKPTSAISFISKFIKRD</sequence>
<evidence type="ECO:0000256" key="6">
    <source>
        <dbReference type="ARBA" id="ARBA00022989"/>
    </source>
</evidence>
<reference evidence="11" key="2">
    <citation type="submission" date="2018-07" db="EMBL/GenBank/DDBJ databases">
        <authorList>
            <person name="Quirk P.G."/>
            <person name="Krulwich T.A."/>
        </authorList>
    </citation>
    <scope>NUCLEOTIDE SEQUENCE</scope>
</reference>
<feature type="transmembrane region" description="Helical" evidence="9">
    <location>
        <begin position="46"/>
        <end position="70"/>
    </location>
</feature>
<feature type="transmembrane region" description="Helical" evidence="9">
    <location>
        <begin position="116"/>
        <end position="133"/>
    </location>
</feature>
<evidence type="ECO:0000313" key="10">
    <source>
        <dbReference type="EMBL" id="SSX03331.1"/>
    </source>
</evidence>
<evidence type="ECO:0000256" key="5">
    <source>
        <dbReference type="ARBA" id="ARBA00022824"/>
    </source>
</evidence>
<evidence type="ECO:0000256" key="4">
    <source>
        <dbReference type="ARBA" id="ARBA00022692"/>
    </source>
</evidence>
<name>A0A336KFU5_CULSO</name>
<keyword evidence="4 9" id="KW-0812">Transmembrane</keyword>
<proteinExistence type="inferred from homology"/>
<dbReference type="PANTHER" id="PTHR20994:SF0">
    <property type="entry name" value="ER MEMBRANE PROTEIN COMPLEX SUBUNIT 6"/>
    <property type="match status" value="1"/>
</dbReference>
<evidence type="ECO:0000313" key="11">
    <source>
        <dbReference type="EMBL" id="SSX23697.1"/>
    </source>
</evidence>
<dbReference type="EMBL" id="UFQS01000375">
    <property type="protein sequence ID" value="SSX03331.1"/>
    <property type="molecule type" value="Genomic_DNA"/>
</dbReference>
<accession>A0A336KFU5</accession>
<dbReference type="InterPro" id="IPR029008">
    <property type="entry name" value="EMC6-like"/>
</dbReference>